<evidence type="ECO:0000313" key="5">
    <source>
        <dbReference type="EMBL" id="MFI0797105.1"/>
    </source>
</evidence>
<dbReference type="Proteomes" id="UP001611075">
    <property type="component" value="Unassembled WGS sequence"/>
</dbReference>
<accession>A0ABW7STR5</accession>
<comment type="caution">
    <text evidence="5">The sequence shown here is derived from an EMBL/GenBank/DDBJ whole genome shotgun (WGS) entry which is preliminary data.</text>
</comment>
<dbReference type="PANTHER" id="PTHR33154:SF33">
    <property type="entry name" value="TRANSCRIPTIONAL REPRESSOR SDPR"/>
    <property type="match status" value="1"/>
</dbReference>
<keyword evidence="6" id="KW-1185">Reference proteome</keyword>
<evidence type="ECO:0000256" key="1">
    <source>
        <dbReference type="ARBA" id="ARBA00023015"/>
    </source>
</evidence>
<proteinExistence type="predicted"/>
<dbReference type="InterPro" id="IPR011991">
    <property type="entry name" value="ArsR-like_HTH"/>
</dbReference>
<feature type="domain" description="HTH arsR-type" evidence="4">
    <location>
        <begin position="13"/>
        <end position="108"/>
    </location>
</feature>
<keyword evidence="1" id="KW-0805">Transcription regulation</keyword>
<evidence type="ECO:0000256" key="2">
    <source>
        <dbReference type="ARBA" id="ARBA00023125"/>
    </source>
</evidence>
<dbReference type="InterPro" id="IPR036390">
    <property type="entry name" value="WH_DNA-bd_sf"/>
</dbReference>
<evidence type="ECO:0000313" key="6">
    <source>
        <dbReference type="Proteomes" id="UP001611075"/>
    </source>
</evidence>
<evidence type="ECO:0000256" key="3">
    <source>
        <dbReference type="ARBA" id="ARBA00023163"/>
    </source>
</evidence>
<protein>
    <submittedName>
        <fullName evidence="5">ArsR/SmtB family transcription factor</fullName>
    </submittedName>
</protein>
<dbReference type="InterPro" id="IPR051081">
    <property type="entry name" value="HTH_MetalResp_TranReg"/>
</dbReference>
<dbReference type="RefSeq" id="WP_396685818.1">
    <property type="nucleotide sequence ID" value="NZ_JBIRPU010000045.1"/>
</dbReference>
<dbReference type="InterPro" id="IPR001845">
    <property type="entry name" value="HTH_ArsR_DNA-bd_dom"/>
</dbReference>
<evidence type="ECO:0000259" key="4">
    <source>
        <dbReference type="SMART" id="SM00418"/>
    </source>
</evidence>
<keyword evidence="3" id="KW-0804">Transcription</keyword>
<dbReference type="SUPFAM" id="SSF46785">
    <property type="entry name" value="Winged helix' DNA-binding domain"/>
    <property type="match status" value="1"/>
</dbReference>
<gene>
    <name evidence="5" type="ORF">ACH4OY_31160</name>
</gene>
<dbReference type="CDD" id="cd00090">
    <property type="entry name" value="HTH_ARSR"/>
    <property type="match status" value="1"/>
</dbReference>
<dbReference type="Gene3D" id="1.10.10.10">
    <property type="entry name" value="Winged helix-like DNA-binding domain superfamily/Winged helix DNA-binding domain"/>
    <property type="match status" value="1"/>
</dbReference>
<keyword evidence="2" id="KW-0238">DNA-binding</keyword>
<reference evidence="5 6" key="1">
    <citation type="submission" date="2024-10" db="EMBL/GenBank/DDBJ databases">
        <title>The Natural Products Discovery Center: Release of the First 8490 Sequenced Strains for Exploring Actinobacteria Biosynthetic Diversity.</title>
        <authorList>
            <person name="Kalkreuter E."/>
            <person name="Kautsar S.A."/>
            <person name="Yang D."/>
            <person name="Bader C.D."/>
            <person name="Teijaro C.N."/>
            <person name="Fluegel L."/>
            <person name="Davis C.M."/>
            <person name="Simpson J.R."/>
            <person name="Lauterbach L."/>
            <person name="Steele A.D."/>
            <person name="Gui C."/>
            <person name="Meng S."/>
            <person name="Li G."/>
            <person name="Viehrig K."/>
            <person name="Ye F."/>
            <person name="Su P."/>
            <person name="Kiefer A.F."/>
            <person name="Nichols A."/>
            <person name="Cepeda A.J."/>
            <person name="Yan W."/>
            <person name="Fan B."/>
            <person name="Jiang Y."/>
            <person name="Adhikari A."/>
            <person name="Zheng C.-J."/>
            <person name="Schuster L."/>
            <person name="Cowan T.M."/>
            <person name="Smanski M.J."/>
            <person name="Chevrette M.G."/>
            <person name="De Carvalho L.P.S."/>
            <person name="Shen B."/>
        </authorList>
    </citation>
    <scope>NUCLEOTIDE SEQUENCE [LARGE SCALE GENOMIC DNA]</scope>
    <source>
        <strain evidence="5 6">NPDC021253</strain>
    </source>
</reference>
<dbReference type="Pfam" id="PF12840">
    <property type="entry name" value="HTH_20"/>
    <property type="match status" value="1"/>
</dbReference>
<name>A0ABW7STR5_9ACTN</name>
<dbReference type="SMART" id="SM00418">
    <property type="entry name" value="HTH_ARSR"/>
    <property type="match status" value="1"/>
</dbReference>
<sequence>MYDAGIQQVTDSRVLAAMSHPLRRRMLDVLKVHGPSTVSAVAGLTAQSVANASHHFRVLHRSGLVEAAPELARDGRERWWRLVSTGWRWSSRDFATDPAGAAVAEAAESLNLDHHVRIVRTWLSGSVESRGDWAGSAFSMSNWLHLTPEELAQLSGELGAVLTRWSNRPSPGEDDERKPVFVFAYGQPGEP</sequence>
<organism evidence="5 6">
    <name type="scientific">Micromonospora rubida</name>
    <dbReference type="NCBI Taxonomy" id="2697657"/>
    <lineage>
        <taxon>Bacteria</taxon>
        <taxon>Bacillati</taxon>
        <taxon>Actinomycetota</taxon>
        <taxon>Actinomycetes</taxon>
        <taxon>Micromonosporales</taxon>
        <taxon>Micromonosporaceae</taxon>
        <taxon>Micromonospora</taxon>
    </lineage>
</organism>
<dbReference type="EMBL" id="JBIRPU010000045">
    <property type="protein sequence ID" value="MFI0797105.1"/>
    <property type="molecule type" value="Genomic_DNA"/>
</dbReference>
<dbReference type="PANTHER" id="PTHR33154">
    <property type="entry name" value="TRANSCRIPTIONAL REGULATOR, ARSR FAMILY"/>
    <property type="match status" value="1"/>
</dbReference>
<dbReference type="InterPro" id="IPR036388">
    <property type="entry name" value="WH-like_DNA-bd_sf"/>
</dbReference>